<feature type="region of interest" description="Disordered" evidence="1">
    <location>
        <begin position="49"/>
        <end position="72"/>
    </location>
</feature>
<dbReference type="Proteomes" id="UP001571476">
    <property type="component" value="Unassembled WGS sequence"/>
</dbReference>
<dbReference type="RefSeq" id="WP_372566189.1">
    <property type="nucleotide sequence ID" value="NZ_JBGOSP010000033.1"/>
</dbReference>
<protein>
    <submittedName>
        <fullName evidence="2">Uncharacterized protein</fullName>
    </submittedName>
</protein>
<proteinExistence type="predicted"/>
<keyword evidence="3" id="KW-1185">Reference proteome</keyword>
<name>A0ABV4SVC1_9ACTN</name>
<gene>
    <name evidence="2" type="ORF">ACEG43_39125</name>
</gene>
<accession>A0ABV4SVC1</accession>
<organism evidence="2 3">
    <name type="scientific">Streptomyces aureus</name>
    <dbReference type="NCBI Taxonomy" id="193461"/>
    <lineage>
        <taxon>Bacteria</taxon>
        <taxon>Bacillati</taxon>
        <taxon>Actinomycetota</taxon>
        <taxon>Actinomycetes</taxon>
        <taxon>Kitasatosporales</taxon>
        <taxon>Streptomycetaceae</taxon>
        <taxon>Streptomyces</taxon>
    </lineage>
</organism>
<dbReference type="EMBL" id="JBGOSP010000033">
    <property type="protein sequence ID" value="MFA3842141.1"/>
    <property type="molecule type" value="Genomic_DNA"/>
</dbReference>
<reference evidence="2 3" key="1">
    <citation type="submission" date="2024-08" db="EMBL/GenBank/DDBJ databases">
        <title>Genome sequence of Streptomyces aureus CACIA-1.46HGO.</title>
        <authorList>
            <person name="Evangelista-Martinez Z."/>
        </authorList>
    </citation>
    <scope>NUCLEOTIDE SEQUENCE [LARGE SCALE GENOMIC DNA]</scope>
    <source>
        <strain evidence="2 3">CACIA-1.46HGO</strain>
    </source>
</reference>
<sequence length="72" mass="7348">MERKQMGLIVATTGVLTWSIALVALGEAAAIATLAPALGLTVQQIMHASRTDSASGQGHRAAPLPDKEGKAP</sequence>
<evidence type="ECO:0000313" key="3">
    <source>
        <dbReference type="Proteomes" id="UP001571476"/>
    </source>
</evidence>
<evidence type="ECO:0000313" key="2">
    <source>
        <dbReference type="EMBL" id="MFA3842141.1"/>
    </source>
</evidence>
<evidence type="ECO:0000256" key="1">
    <source>
        <dbReference type="SAM" id="MobiDB-lite"/>
    </source>
</evidence>
<comment type="caution">
    <text evidence="2">The sequence shown here is derived from an EMBL/GenBank/DDBJ whole genome shotgun (WGS) entry which is preliminary data.</text>
</comment>